<proteinExistence type="predicted"/>
<feature type="domain" description="Helix-turn-helix" evidence="1">
    <location>
        <begin position="2"/>
        <end position="47"/>
    </location>
</feature>
<keyword evidence="3" id="KW-1185">Reference proteome</keyword>
<dbReference type="Proteomes" id="UP001597369">
    <property type="component" value="Unassembled WGS sequence"/>
</dbReference>
<comment type="caution">
    <text evidence="2">The sequence shown here is derived from an EMBL/GenBank/DDBJ whole genome shotgun (WGS) entry which is preliminary data.</text>
</comment>
<organism evidence="2 3">
    <name type="scientific">Pontibacter silvestris</name>
    <dbReference type="NCBI Taxonomy" id="2305183"/>
    <lineage>
        <taxon>Bacteria</taxon>
        <taxon>Pseudomonadati</taxon>
        <taxon>Bacteroidota</taxon>
        <taxon>Cytophagia</taxon>
        <taxon>Cytophagales</taxon>
        <taxon>Hymenobacteraceae</taxon>
        <taxon>Pontibacter</taxon>
    </lineage>
</organism>
<name>A0ABW4WTI6_9BACT</name>
<dbReference type="NCBIfam" id="TIGR01764">
    <property type="entry name" value="excise"/>
    <property type="match status" value="1"/>
</dbReference>
<evidence type="ECO:0000313" key="3">
    <source>
        <dbReference type="Proteomes" id="UP001597369"/>
    </source>
</evidence>
<gene>
    <name evidence="2" type="ORF">ACFSKU_04230</name>
</gene>
<sequence length="126" mass="14233">MTETCQLLELSRWTVWRAIKAGELVAVKVGRRTIIKRVDLDQLFEQNQPSVAKQQEALISQVPVEDCYTMGEAQKVYGISEKALFEVVIRNNIPKYKKGKHAHIPKSAIDRILNPSAARSDDKGKT</sequence>
<dbReference type="InterPro" id="IPR041657">
    <property type="entry name" value="HTH_17"/>
</dbReference>
<dbReference type="EMBL" id="JBHUHV010000016">
    <property type="protein sequence ID" value="MFD2066077.1"/>
    <property type="molecule type" value="Genomic_DNA"/>
</dbReference>
<dbReference type="Pfam" id="PF12728">
    <property type="entry name" value="HTH_17"/>
    <property type="match status" value="1"/>
</dbReference>
<evidence type="ECO:0000313" key="2">
    <source>
        <dbReference type="EMBL" id="MFD2066077.1"/>
    </source>
</evidence>
<evidence type="ECO:0000259" key="1">
    <source>
        <dbReference type="Pfam" id="PF12728"/>
    </source>
</evidence>
<reference evidence="3" key="1">
    <citation type="journal article" date="2019" name="Int. J. Syst. Evol. Microbiol.">
        <title>The Global Catalogue of Microorganisms (GCM) 10K type strain sequencing project: providing services to taxonomists for standard genome sequencing and annotation.</title>
        <authorList>
            <consortium name="The Broad Institute Genomics Platform"/>
            <consortium name="The Broad Institute Genome Sequencing Center for Infectious Disease"/>
            <person name="Wu L."/>
            <person name="Ma J."/>
        </authorList>
    </citation>
    <scope>NUCLEOTIDE SEQUENCE [LARGE SCALE GENOMIC DNA]</scope>
    <source>
        <strain evidence="3">JCM 16545</strain>
    </source>
</reference>
<accession>A0ABW4WTI6</accession>
<protein>
    <submittedName>
        <fullName evidence="2">Helix-turn-helix domain-containing protein</fullName>
    </submittedName>
</protein>
<dbReference type="RefSeq" id="WP_229962799.1">
    <property type="nucleotide sequence ID" value="NZ_JBHUHV010000016.1"/>
</dbReference>
<dbReference type="InterPro" id="IPR010093">
    <property type="entry name" value="SinI_DNA-bd"/>
</dbReference>